<dbReference type="NCBIfam" id="TIGR03766">
    <property type="entry name" value="TIGR03766 family XrtG-associated glycosyltransferase"/>
    <property type="match status" value="1"/>
</dbReference>
<evidence type="ECO:0000313" key="2">
    <source>
        <dbReference type="EMBL" id="RXU82790.1"/>
    </source>
</evidence>
<reference evidence="2 3" key="1">
    <citation type="submission" date="2017-12" db="EMBL/GenBank/DDBJ databases">
        <title>A pool of 800 enterococci isolated from chicken carcass rinse samples from New Zealand.</title>
        <authorList>
            <person name="Zhang J."/>
            <person name="Rogers L."/>
            <person name="Midwinter A."/>
            <person name="French N."/>
        </authorList>
    </citation>
    <scope>NUCLEOTIDE SEQUENCE [LARGE SCALE GENOMIC DNA]</scope>
    <source>
        <strain evidence="2 3">EN697</strain>
    </source>
</reference>
<name>A0A2S7M8Y7_ENTFC</name>
<feature type="transmembrane region" description="Helical" evidence="1">
    <location>
        <begin position="214"/>
        <end position="230"/>
    </location>
</feature>
<proteinExistence type="predicted"/>
<feature type="transmembrane region" description="Helical" evidence="1">
    <location>
        <begin position="12"/>
        <end position="33"/>
    </location>
</feature>
<keyword evidence="1" id="KW-1133">Transmembrane helix</keyword>
<comment type="caution">
    <text evidence="2">The sequence shown here is derived from an EMBL/GenBank/DDBJ whole genome shotgun (WGS) entry which is preliminary data.</text>
</comment>
<gene>
    <name evidence="2" type="ORF">CYQ77_13605</name>
</gene>
<feature type="transmembrane region" description="Helical" evidence="1">
    <location>
        <begin position="53"/>
        <end position="71"/>
    </location>
</feature>
<dbReference type="InterPro" id="IPR021200">
    <property type="entry name" value="CHIM_prot"/>
</dbReference>
<dbReference type="EMBL" id="PJVH01000091">
    <property type="protein sequence ID" value="RXU82790.1"/>
    <property type="molecule type" value="Genomic_DNA"/>
</dbReference>
<keyword evidence="1" id="KW-0812">Transmembrane</keyword>
<dbReference type="AlphaFoldDB" id="A0A2S7M8Y7"/>
<feature type="transmembrane region" description="Helical" evidence="1">
    <location>
        <begin position="87"/>
        <end position="108"/>
    </location>
</feature>
<dbReference type="Proteomes" id="UP000289562">
    <property type="component" value="Unassembled WGS sequence"/>
</dbReference>
<feature type="transmembrane region" description="Helical" evidence="1">
    <location>
        <begin position="480"/>
        <end position="500"/>
    </location>
</feature>
<sequence>MGWRMKSKIFNAGNRLINVLFFIFIVSALLFALTSPNLIIGDNQTLGTSTTLVTTYLVLSAVALFIALYCHPKLQRSFKWLFVKNRMIAITIFIIVVLVWQVTFVHFLHPAIGWDVSAIHDALTDNMSPEILAYYSLNQNNLPLLLWQHQLSEWFSTTSWLFFDFVTLFLVDLSVLLNVLSIRLLARNYLFPSIYLQGIWLLVFPWIIVPYTDTWVLPFVSSSLFFYALMNKKKLNLKYRAVGAIAMAVVATLGYFIKPSALIPIIAILLIELVSFFEKKWQSKGRLVLLLIAVLTAGVTYAVCNQLLEKQQYITIDESRGIPMIHFMNIGLTNDGGYSAEDAQAMAKLPSKEAKIAYSKEKIHERLKERGILGYLNFLFQKHRNNTSDGTFAWLKEGSFIKEREIPTGKGYSGWLEEWYYLYGERIADFRFIAQIWWVTCLFFIVFGWKYQGKFEQMLRLSLVGGFIFLLLFEGGRSRYLIQFLPIFLLLASLSMDNSINFIKRLFASK</sequence>
<evidence type="ECO:0000256" key="1">
    <source>
        <dbReference type="SAM" id="Phobius"/>
    </source>
</evidence>
<evidence type="ECO:0008006" key="4">
    <source>
        <dbReference type="Google" id="ProtNLM"/>
    </source>
</evidence>
<accession>A0A2S7M8Y7</accession>
<evidence type="ECO:0000313" key="3">
    <source>
        <dbReference type="Proteomes" id="UP000289562"/>
    </source>
</evidence>
<protein>
    <recommendedName>
        <fullName evidence="4">Integral membrane protein</fullName>
    </recommendedName>
</protein>
<keyword evidence="1" id="KW-0472">Membrane</keyword>
<feature type="transmembrane region" description="Helical" evidence="1">
    <location>
        <begin position="189"/>
        <end position="208"/>
    </location>
</feature>
<organism evidence="2 3">
    <name type="scientific">Enterococcus faecium</name>
    <name type="common">Streptococcus faecium</name>
    <dbReference type="NCBI Taxonomy" id="1352"/>
    <lineage>
        <taxon>Bacteria</taxon>
        <taxon>Bacillati</taxon>
        <taxon>Bacillota</taxon>
        <taxon>Bacilli</taxon>
        <taxon>Lactobacillales</taxon>
        <taxon>Enterococcaceae</taxon>
        <taxon>Enterococcus</taxon>
    </lineage>
</organism>
<feature type="transmembrane region" description="Helical" evidence="1">
    <location>
        <begin position="289"/>
        <end position="308"/>
    </location>
</feature>
<feature type="transmembrane region" description="Helical" evidence="1">
    <location>
        <begin position="432"/>
        <end position="451"/>
    </location>
</feature>
<feature type="transmembrane region" description="Helical" evidence="1">
    <location>
        <begin position="160"/>
        <end position="182"/>
    </location>
</feature>